<keyword evidence="1" id="KW-0812">Transmembrane</keyword>
<sequence>MSERLLEAFREEAEHHVRAPDFAAIERAGRQRRHRGHAVVGAVTACVLGVSGIVAGTFGGSADPQPAEGPDQTSLTRPYPVMTNTTLDAGTYVLRPSEDTSLPSVRFTLPEGWNSWLGPNRFAGLDDLAAGEGTTNGELLDKDPEWALGMVALDVTWVAQPGCTMTDVTGDDTSTLVEALTTVPRLTVTSGPESTVRFGYPAVHLRLREDGPRGTCTQDTVLTTAEAAIRYLRRGTTVDAWVIDVEGRPLLLWAVWTAGTPSAEVQGLHAVVDSVEIVEGDQR</sequence>
<protein>
    <submittedName>
        <fullName evidence="2">Uncharacterized protein</fullName>
    </submittedName>
</protein>
<keyword evidence="1" id="KW-1133">Transmembrane helix</keyword>
<evidence type="ECO:0000313" key="2">
    <source>
        <dbReference type="EMBL" id="RYC05081.1"/>
    </source>
</evidence>
<keyword evidence="3" id="KW-1185">Reference proteome</keyword>
<dbReference type="EMBL" id="SDWU01000001">
    <property type="protein sequence ID" value="RYC05081.1"/>
    <property type="molecule type" value="Genomic_DNA"/>
</dbReference>
<comment type="caution">
    <text evidence="2">The sequence shown here is derived from an EMBL/GenBank/DDBJ whole genome shotgun (WGS) entry which is preliminary data.</text>
</comment>
<feature type="transmembrane region" description="Helical" evidence="1">
    <location>
        <begin position="37"/>
        <end position="58"/>
    </location>
</feature>
<organism evidence="2 3">
    <name type="scientific">Nocardioides ganghwensis</name>
    <dbReference type="NCBI Taxonomy" id="252230"/>
    <lineage>
        <taxon>Bacteria</taxon>
        <taxon>Bacillati</taxon>
        <taxon>Actinomycetota</taxon>
        <taxon>Actinomycetes</taxon>
        <taxon>Propionibacteriales</taxon>
        <taxon>Nocardioidaceae</taxon>
        <taxon>Nocardioides</taxon>
    </lineage>
</organism>
<name>A0A4Q2SJG2_9ACTN</name>
<evidence type="ECO:0000256" key="1">
    <source>
        <dbReference type="SAM" id="Phobius"/>
    </source>
</evidence>
<keyword evidence="1" id="KW-0472">Membrane</keyword>
<dbReference type="RefSeq" id="WP_129453103.1">
    <property type="nucleotide sequence ID" value="NZ_JACXYX010000003.1"/>
</dbReference>
<accession>A0A4Q2SJG2</accession>
<dbReference type="OrthoDB" id="3782604at2"/>
<evidence type="ECO:0000313" key="3">
    <source>
        <dbReference type="Proteomes" id="UP000293291"/>
    </source>
</evidence>
<dbReference type="AlphaFoldDB" id="A0A4Q2SJG2"/>
<gene>
    <name evidence="2" type="ORF">EUA07_00890</name>
</gene>
<reference evidence="2 3" key="1">
    <citation type="submission" date="2019-01" db="EMBL/GenBank/DDBJ databases">
        <title>Novel species of Nocardioides.</title>
        <authorList>
            <person name="Liu Q."/>
            <person name="Xin Y.-H."/>
        </authorList>
    </citation>
    <scope>NUCLEOTIDE SEQUENCE [LARGE SCALE GENOMIC DNA]</scope>
    <source>
        <strain evidence="2 3">CGMCC 4.6875</strain>
    </source>
</reference>
<dbReference type="Proteomes" id="UP000293291">
    <property type="component" value="Unassembled WGS sequence"/>
</dbReference>
<proteinExistence type="predicted"/>